<feature type="repeat" description="Solcar" evidence="9">
    <location>
        <begin position="3"/>
        <end position="88"/>
    </location>
</feature>
<dbReference type="InterPro" id="IPR018108">
    <property type="entry name" value="MCP_transmembrane"/>
</dbReference>
<proteinExistence type="inferred from homology"/>
<dbReference type="Gene3D" id="1.50.40.10">
    <property type="entry name" value="Mitochondrial carrier domain"/>
    <property type="match status" value="1"/>
</dbReference>
<dbReference type="PROSITE" id="PS50920">
    <property type="entry name" value="SOLCAR"/>
    <property type="match status" value="3"/>
</dbReference>
<evidence type="ECO:0000313" key="11">
    <source>
        <dbReference type="EMBL" id="CAF2857859.1"/>
    </source>
</evidence>
<evidence type="ECO:0000256" key="5">
    <source>
        <dbReference type="ARBA" id="ARBA00022737"/>
    </source>
</evidence>
<keyword evidence="5" id="KW-0677">Repeat</keyword>
<sequence>MSKDSIVDFIAGSLGAIVGVYIGKPLDTLKVKMQAFPHLYPNLVTCCKETWNKEGVVRGLYAGTVPSLVGNVAENSVLFAAYGICQNLVAKKVGRCKVDELTIFHNGTAGFMAAFWSSIVLCPTELVKCKLQTMREVSSLKGLPPPNLGPFLMTKHILKQNGVPGLFVGLTATFMREMPGYFAFFYSYELSREMMRPLGKTKEEIGSAKTILAGGIAGMTLWILVFPVDVIKSRLQISGFNTSMYRMMADIARNEGIFALYNGLLPTLIRTFPSTGVLFLTYEYSKKWINSLS</sequence>
<evidence type="ECO:0000313" key="12">
    <source>
        <dbReference type="Proteomes" id="UP000675881"/>
    </source>
</evidence>
<dbReference type="Pfam" id="PF00153">
    <property type="entry name" value="Mito_carr"/>
    <property type="match status" value="3"/>
</dbReference>
<feature type="repeat" description="Solcar" evidence="9">
    <location>
        <begin position="101"/>
        <end position="194"/>
    </location>
</feature>
<dbReference type="SUPFAM" id="SSF103506">
    <property type="entry name" value="Mitochondrial carrier"/>
    <property type="match status" value="1"/>
</dbReference>
<dbReference type="OrthoDB" id="409586at2759"/>
<keyword evidence="6" id="KW-1133">Transmembrane helix</keyword>
<organism evidence="11 12">
    <name type="scientific">Lepeophtheirus salmonis</name>
    <name type="common">Salmon louse</name>
    <name type="synonym">Caligus salmonis</name>
    <dbReference type="NCBI Taxonomy" id="72036"/>
    <lineage>
        <taxon>Eukaryota</taxon>
        <taxon>Metazoa</taxon>
        <taxon>Ecdysozoa</taxon>
        <taxon>Arthropoda</taxon>
        <taxon>Crustacea</taxon>
        <taxon>Multicrustacea</taxon>
        <taxon>Hexanauplia</taxon>
        <taxon>Copepoda</taxon>
        <taxon>Siphonostomatoida</taxon>
        <taxon>Caligidae</taxon>
        <taxon>Lepeophtheirus</taxon>
    </lineage>
</organism>
<evidence type="ECO:0000256" key="1">
    <source>
        <dbReference type="ARBA" id="ARBA00004225"/>
    </source>
</evidence>
<dbReference type="GO" id="GO:0031966">
    <property type="term" value="C:mitochondrial membrane"/>
    <property type="evidence" value="ECO:0007669"/>
    <property type="project" value="UniProtKB-SubCell"/>
</dbReference>
<evidence type="ECO:0000256" key="4">
    <source>
        <dbReference type="ARBA" id="ARBA00022692"/>
    </source>
</evidence>
<evidence type="ECO:0000256" key="6">
    <source>
        <dbReference type="ARBA" id="ARBA00022989"/>
    </source>
</evidence>
<dbReference type="EMBL" id="HG994594">
    <property type="protein sequence ID" value="CAF2857859.1"/>
    <property type="molecule type" value="Genomic_DNA"/>
</dbReference>
<dbReference type="AlphaFoldDB" id="A0A7R8H456"/>
<keyword evidence="12" id="KW-1185">Reference proteome</keyword>
<dbReference type="PANTHER" id="PTHR45624:SF12">
    <property type="entry name" value="MITOCHONDRIAL ORNITHINE TRANSPORTER 1"/>
    <property type="match status" value="1"/>
</dbReference>
<dbReference type="Proteomes" id="UP000675881">
    <property type="component" value="Chromosome 15"/>
</dbReference>
<accession>A0A7R8H456</accession>
<dbReference type="GO" id="GO:0000064">
    <property type="term" value="F:L-ornithine transmembrane transporter activity"/>
    <property type="evidence" value="ECO:0007669"/>
    <property type="project" value="TreeGrafter"/>
</dbReference>
<feature type="repeat" description="Solcar" evidence="9">
    <location>
        <begin position="205"/>
        <end position="288"/>
    </location>
</feature>
<comment type="similarity">
    <text evidence="2 10">Belongs to the mitochondrial carrier (TC 2.A.29) family.</text>
</comment>
<evidence type="ECO:0000256" key="3">
    <source>
        <dbReference type="ARBA" id="ARBA00022448"/>
    </source>
</evidence>
<evidence type="ECO:0000256" key="9">
    <source>
        <dbReference type="PROSITE-ProRule" id="PRU00282"/>
    </source>
</evidence>
<dbReference type="PANTHER" id="PTHR45624">
    <property type="entry name" value="MITOCHONDRIAL BASIC AMINO ACIDS TRANSPORTER-RELATED"/>
    <property type="match status" value="1"/>
</dbReference>
<comment type="subcellular location">
    <subcellularLocation>
        <location evidence="1">Mitochondrion membrane</location>
        <topology evidence="1">Multi-pass membrane protein</topology>
    </subcellularLocation>
</comment>
<keyword evidence="8 9" id="KW-0472">Membrane</keyword>
<name>A0A7R8H456_LEPSM</name>
<keyword evidence="3 10" id="KW-0813">Transport</keyword>
<evidence type="ECO:0000256" key="2">
    <source>
        <dbReference type="ARBA" id="ARBA00006375"/>
    </source>
</evidence>
<dbReference type="GO" id="GO:1990575">
    <property type="term" value="P:mitochondrial L-ornithine transmembrane transport"/>
    <property type="evidence" value="ECO:0007669"/>
    <property type="project" value="TreeGrafter"/>
</dbReference>
<evidence type="ECO:0000256" key="10">
    <source>
        <dbReference type="RuleBase" id="RU000488"/>
    </source>
</evidence>
<dbReference type="InterPro" id="IPR023395">
    <property type="entry name" value="MCP_dom_sf"/>
</dbReference>
<evidence type="ECO:0000256" key="7">
    <source>
        <dbReference type="ARBA" id="ARBA00023128"/>
    </source>
</evidence>
<gene>
    <name evidence="11" type="ORF">LSAA_6043</name>
</gene>
<dbReference type="InterPro" id="IPR050567">
    <property type="entry name" value="Mitochondrial_Carrier"/>
</dbReference>
<evidence type="ECO:0000256" key="8">
    <source>
        <dbReference type="ARBA" id="ARBA00023136"/>
    </source>
</evidence>
<reference evidence="11" key="1">
    <citation type="submission" date="2021-02" db="EMBL/GenBank/DDBJ databases">
        <authorList>
            <person name="Bekaert M."/>
        </authorList>
    </citation>
    <scope>NUCLEOTIDE SEQUENCE</scope>
    <source>
        <strain evidence="11">IoA-00</strain>
    </source>
</reference>
<keyword evidence="7" id="KW-0496">Mitochondrion</keyword>
<keyword evidence="4 9" id="KW-0812">Transmembrane</keyword>
<protein>
    <submittedName>
        <fullName evidence="11">SLC25A2_15</fullName>
    </submittedName>
</protein>